<keyword evidence="7" id="KW-1185">Reference proteome</keyword>
<feature type="repeat" description="TPR" evidence="4">
    <location>
        <begin position="644"/>
        <end position="677"/>
    </location>
</feature>
<proteinExistence type="inferred from homology"/>
<accession>A0A835YV22</accession>
<feature type="repeat" description="TPR" evidence="4">
    <location>
        <begin position="576"/>
        <end position="609"/>
    </location>
</feature>
<comment type="similarity">
    <text evidence="3">Belongs to the APC3/CDC27 family.</text>
</comment>
<evidence type="ECO:0000256" key="3">
    <source>
        <dbReference type="ARBA" id="ARBA00038210"/>
    </source>
</evidence>
<comment type="caution">
    <text evidence="6">The sequence shown here is derived from an EMBL/GenBank/DDBJ whole genome shotgun (WGS) entry which is preliminary data.</text>
</comment>
<dbReference type="PROSITE" id="PS50005">
    <property type="entry name" value="TPR"/>
    <property type="match status" value="5"/>
</dbReference>
<dbReference type="Pfam" id="PF12895">
    <property type="entry name" value="ANAPC3"/>
    <property type="match status" value="1"/>
</dbReference>
<feature type="region of interest" description="Disordered" evidence="5">
    <location>
        <begin position="327"/>
        <end position="363"/>
    </location>
</feature>
<evidence type="ECO:0000256" key="4">
    <source>
        <dbReference type="PROSITE-ProRule" id="PRU00339"/>
    </source>
</evidence>
<name>A0A835YV22_9STRA</name>
<feature type="repeat" description="TPR" evidence="4">
    <location>
        <begin position="678"/>
        <end position="711"/>
    </location>
</feature>
<evidence type="ECO:0000256" key="1">
    <source>
        <dbReference type="ARBA" id="ARBA00022737"/>
    </source>
</evidence>
<dbReference type="SMART" id="SM00028">
    <property type="entry name" value="TPR"/>
    <property type="match status" value="6"/>
</dbReference>
<evidence type="ECO:0000313" key="7">
    <source>
        <dbReference type="Proteomes" id="UP000664859"/>
    </source>
</evidence>
<dbReference type="AlphaFoldDB" id="A0A835YV22"/>
<dbReference type="GO" id="GO:0016567">
    <property type="term" value="P:protein ubiquitination"/>
    <property type="evidence" value="ECO:0007669"/>
    <property type="project" value="TreeGrafter"/>
</dbReference>
<dbReference type="Gene3D" id="1.25.40.10">
    <property type="entry name" value="Tetratricopeptide repeat domain"/>
    <property type="match status" value="4"/>
</dbReference>
<dbReference type="Pfam" id="PF13181">
    <property type="entry name" value="TPR_8"/>
    <property type="match status" value="3"/>
</dbReference>
<protein>
    <submittedName>
        <fullName evidence="6">Uncharacterized protein</fullName>
    </submittedName>
</protein>
<dbReference type="GO" id="GO:0007091">
    <property type="term" value="P:metaphase/anaphase transition of mitotic cell cycle"/>
    <property type="evidence" value="ECO:0007669"/>
    <property type="project" value="TreeGrafter"/>
</dbReference>
<organism evidence="6 7">
    <name type="scientific">Tribonema minus</name>
    <dbReference type="NCBI Taxonomy" id="303371"/>
    <lineage>
        <taxon>Eukaryota</taxon>
        <taxon>Sar</taxon>
        <taxon>Stramenopiles</taxon>
        <taxon>Ochrophyta</taxon>
        <taxon>PX clade</taxon>
        <taxon>Xanthophyceae</taxon>
        <taxon>Tribonematales</taxon>
        <taxon>Tribonemataceae</taxon>
        <taxon>Tribonema</taxon>
    </lineage>
</organism>
<reference evidence="6" key="1">
    <citation type="submission" date="2021-02" db="EMBL/GenBank/DDBJ databases">
        <title>First Annotated Genome of the Yellow-green Alga Tribonema minus.</title>
        <authorList>
            <person name="Mahan K.M."/>
        </authorList>
    </citation>
    <scope>NUCLEOTIDE SEQUENCE</scope>
    <source>
        <strain evidence="6">UTEX B ZZ1240</strain>
    </source>
</reference>
<dbReference type="EMBL" id="JAFCMP010000323">
    <property type="protein sequence ID" value="KAG5181514.1"/>
    <property type="molecule type" value="Genomic_DNA"/>
</dbReference>
<dbReference type="PANTHER" id="PTHR12558">
    <property type="entry name" value="CELL DIVISION CYCLE 16,23,27"/>
    <property type="match status" value="1"/>
</dbReference>
<feature type="repeat" description="TPR" evidence="4">
    <location>
        <begin position="712"/>
        <end position="745"/>
    </location>
</feature>
<evidence type="ECO:0000256" key="5">
    <source>
        <dbReference type="SAM" id="MobiDB-lite"/>
    </source>
</evidence>
<dbReference type="SUPFAM" id="SSF48452">
    <property type="entry name" value="TPR-like"/>
    <property type="match status" value="4"/>
</dbReference>
<feature type="region of interest" description="Disordered" evidence="5">
    <location>
        <begin position="191"/>
        <end position="262"/>
    </location>
</feature>
<dbReference type="Pfam" id="PF07719">
    <property type="entry name" value="TPR_2"/>
    <property type="match status" value="1"/>
</dbReference>
<keyword evidence="2 4" id="KW-0802">TPR repeat</keyword>
<feature type="repeat" description="TPR" evidence="4">
    <location>
        <begin position="877"/>
        <end position="910"/>
    </location>
</feature>
<dbReference type="GO" id="GO:0005737">
    <property type="term" value="C:cytoplasm"/>
    <property type="evidence" value="ECO:0007669"/>
    <property type="project" value="TreeGrafter"/>
</dbReference>
<gene>
    <name evidence="6" type="ORF">JKP88DRAFT_321290</name>
</gene>
<dbReference type="InterPro" id="IPR013105">
    <property type="entry name" value="TPR_2"/>
</dbReference>
<dbReference type="GO" id="GO:0005680">
    <property type="term" value="C:anaphase-promoting complex"/>
    <property type="evidence" value="ECO:0007669"/>
    <property type="project" value="TreeGrafter"/>
</dbReference>
<evidence type="ECO:0000256" key="2">
    <source>
        <dbReference type="ARBA" id="ARBA00022803"/>
    </source>
</evidence>
<sequence>MEAQLRALVCHYLDSYLLENATFLCERLLAAHPGEDNAFLLATCHARQGDSGKRRAHVLLQGTRSEPCRYLLAHCAYVLGKLQEAESVLLADTDVEVKGLDACKEALLRRPHPVPNGAAGLHLLGKICQATDRHGQAAAYFRLSLVLDPMLWSSFESLCDMGQAVDTSSCFGPLPDVPAQNHQFATLPLRPLSKPAEPVHPDPRNARPHKQQPPPPQPPLFGRTPARSVDIADQENSVAAGDRRGGGGRRPGGLPPWGLGEGELSAIGEASMAMSPFRLSPSNCTWAHSSMAIGGGGTMGMLTPGSVISRGSSPGQSYSLRGDFLASRRGGARPPPYRAPPSRTTPSLHRGETPSVSMDTGGGVTPSVAATARRGLLFGDSAIALTPIASATPGDSELGDSRLPSSAVCWDSAIALTPIASATPGDNELGDSRLRSSAMDLDMEEEMETRGAGYLGRQRCVAAVRPERKPSKVPRHLTAALPAAAAATPVHGGFQQAGPQQPLLPQLTTVAPPPATFPLHQMPLCGSTSSTDATHSTAYQHVSFYRCVEAVETLHKLPVPHFNTGWVQNQTSNLNPRVQNQIGRAYYYMGDYESAAQAFKYMMQFEPHRLDGLELLSSCLWHLNRQVDLCYLAQRALDFDRLHPVTWCVAGNCFSKQKEHAQALKLFLRAAQVAPRMAYAHALCGHEYVLMEDFDKAITCYRTCISISEQQYNGWFGLGEVYERQERFALAEIHFRRALSINPLCTPLRCHLAAVLCNNKRYTEALRMVAEQYITPQAMPPMSVFPSTVAQCVDTMAAEQYITPQAMPPMRFERARVLEALGRNEEALEVSTTLVLGLSALGACVGLCVSIGMLNPAAFSVSVQELILVRDAVPRECSVHFWMGRICKRLRRLDDAVQHFTAAQDLNPKDNAVRAALENLHEPDEADDQAGIM</sequence>
<keyword evidence="1" id="KW-0677">Repeat</keyword>
<dbReference type="GO" id="GO:0031145">
    <property type="term" value="P:anaphase-promoting complex-dependent catabolic process"/>
    <property type="evidence" value="ECO:0007669"/>
    <property type="project" value="TreeGrafter"/>
</dbReference>
<dbReference type="GO" id="GO:0051301">
    <property type="term" value="P:cell division"/>
    <property type="evidence" value="ECO:0007669"/>
    <property type="project" value="TreeGrafter"/>
</dbReference>
<dbReference type="Proteomes" id="UP000664859">
    <property type="component" value="Unassembled WGS sequence"/>
</dbReference>
<evidence type="ECO:0000313" key="6">
    <source>
        <dbReference type="EMBL" id="KAG5181514.1"/>
    </source>
</evidence>
<dbReference type="OrthoDB" id="329563at2759"/>
<dbReference type="PANTHER" id="PTHR12558:SF13">
    <property type="entry name" value="CELL DIVISION CYCLE PROTEIN 27 HOMOLOG"/>
    <property type="match status" value="1"/>
</dbReference>
<dbReference type="InterPro" id="IPR019734">
    <property type="entry name" value="TPR_rpt"/>
</dbReference>
<dbReference type="InterPro" id="IPR011990">
    <property type="entry name" value="TPR-like_helical_dom_sf"/>
</dbReference>